<evidence type="ECO:0000313" key="2">
    <source>
        <dbReference type="Proteomes" id="UP001469553"/>
    </source>
</evidence>
<protein>
    <submittedName>
        <fullName evidence="1">Uncharacterized protein</fullName>
    </submittedName>
</protein>
<keyword evidence="2" id="KW-1185">Reference proteome</keyword>
<name>A0ABV0YCN4_9TELE</name>
<organism evidence="1 2">
    <name type="scientific">Ameca splendens</name>
    <dbReference type="NCBI Taxonomy" id="208324"/>
    <lineage>
        <taxon>Eukaryota</taxon>
        <taxon>Metazoa</taxon>
        <taxon>Chordata</taxon>
        <taxon>Craniata</taxon>
        <taxon>Vertebrata</taxon>
        <taxon>Euteleostomi</taxon>
        <taxon>Actinopterygii</taxon>
        <taxon>Neopterygii</taxon>
        <taxon>Teleostei</taxon>
        <taxon>Neoteleostei</taxon>
        <taxon>Acanthomorphata</taxon>
        <taxon>Ovalentaria</taxon>
        <taxon>Atherinomorphae</taxon>
        <taxon>Cyprinodontiformes</taxon>
        <taxon>Goodeidae</taxon>
        <taxon>Ameca</taxon>
    </lineage>
</organism>
<comment type="caution">
    <text evidence="1">The sequence shown here is derived from an EMBL/GenBank/DDBJ whole genome shotgun (WGS) entry which is preliminary data.</text>
</comment>
<gene>
    <name evidence="1" type="ORF">AMECASPLE_013860</name>
</gene>
<proteinExistence type="predicted"/>
<sequence>MQICVQKLPKPDELLNVTARDFHRIDQCVAQQVFDSLNNSVWSSNGAFLWSETSMFSYSGAERLERPVWSLILSATYYQPHVICLIFCKNINKYIQRNDV</sequence>
<dbReference type="EMBL" id="JAHRIP010029135">
    <property type="protein sequence ID" value="MEQ2291491.1"/>
    <property type="molecule type" value="Genomic_DNA"/>
</dbReference>
<dbReference type="Proteomes" id="UP001469553">
    <property type="component" value="Unassembled WGS sequence"/>
</dbReference>
<reference evidence="1 2" key="1">
    <citation type="submission" date="2021-06" db="EMBL/GenBank/DDBJ databases">
        <authorList>
            <person name="Palmer J.M."/>
        </authorList>
    </citation>
    <scope>NUCLEOTIDE SEQUENCE [LARGE SCALE GENOMIC DNA]</scope>
    <source>
        <strain evidence="1 2">AS_MEX2019</strain>
        <tissue evidence="1">Muscle</tissue>
    </source>
</reference>
<accession>A0ABV0YCN4</accession>
<evidence type="ECO:0000313" key="1">
    <source>
        <dbReference type="EMBL" id="MEQ2291491.1"/>
    </source>
</evidence>